<sequence>MVTHHRFSNELLSKKRGLISPLKATVQTAFYSNNVREIESMEEIYHLVSSAPNAVVLHQKVAHATDLGLPKDAHVILTNDGAVVGRTAKARRIVGKNPEEDAKLLPIVREAVYQSGFFPFLKACAVVGLDEDFMVRAHITMPEHEVVNLYSWLLNFQFLNETYYERLRNSVAYDENDIYIFFDPTWTHPDYPDGLAYFDTQHNCAAILGMNYFGEIKKGTLTLAWGTAARNNYAACHGGLKRFKTPDKSLVASFFGLSGSGKSTLTHAKHNGKYDVQVLHDDAFIISMENGSSVALEPSYFDKTNDYPVGHPEQEYFMTVQNCGVALNENEERVLITEDIRNGNGRTVKSRYATPNRVDKVADPIEAIFWIMKDDSLPPLVKISDPVLATTFGCTLATKRSTAENTSESRDSLVIEPYANPFRVYPLVDDFTNFQKLFESGVDCYIINTGAYLGKDVTKEATLALIESIVDGTATFKPFGPLTGFDYVDMPDYEVPAFDNDYLELLKERLQFRLDFLLQFNQDNPSQPLPVDAIKHVQDLVHILAKDEVEK</sequence>
<evidence type="ECO:0000256" key="6">
    <source>
        <dbReference type="ARBA" id="ARBA00023239"/>
    </source>
</evidence>
<dbReference type="AlphaFoldDB" id="A0A239SNQ5"/>
<evidence type="ECO:0000256" key="3">
    <source>
        <dbReference type="ARBA" id="ARBA00012363"/>
    </source>
</evidence>
<comment type="pathway">
    <text evidence="1">Carbohydrate biosynthesis; gluconeogenesis.</text>
</comment>
<dbReference type="InterPro" id="IPR013035">
    <property type="entry name" value="PEP_carboxykinase_C"/>
</dbReference>
<dbReference type="InterPro" id="IPR001272">
    <property type="entry name" value="PEP_carboxykinase_ATP"/>
</dbReference>
<dbReference type="InterPro" id="IPR008210">
    <property type="entry name" value="PEP_carboxykinase_N"/>
</dbReference>
<evidence type="ECO:0000256" key="1">
    <source>
        <dbReference type="ARBA" id="ARBA00004742"/>
    </source>
</evidence>
<dbReference type="GO" id="GO:0016301">
    <property type="term" value="F:kinase activity"/>
    <property type="evidence" value="ECO:0007669"/>
    <property type="project" value="UniProtKB-KW"/>
</dbReference>
<evidence type="ECO:0000313" key="8">
    <source>
        <dbReference type="EMBL" id="SNU86293.1"/>
    </source>
</evidence>
<comment type="catalytic activity">
    <reaction evidence="7">
        <text>oxaloacetate + ATP = phosphoenolpyruvate + ADP + CO2</text>
        <dbReference type="Rhea" id="RHEA:18617"/>
        <dbReference type="ChEBI" id="CHEBI:16452"/>
        <dbReference type="ChEBI" id="CHEBI:16526"/>
        <dbReference type="ChEBI" id="CHEBI:30616"/>
        <dbReference type="ChEBI" id="CHEBI:58702"/>
        <dbReference type="ChEBI" id="CHEBI:456216"/>
        <dbReference type="EC" id="4.1.1.49"/>
    </reaction>
</comment>
<keyword evidence="5" id="KW-0067">ATP-binding</keyword>
<keyword evidence="8" id="KW-0418">Kinase</keyword>
<keyword evidence="8" id="KW-0670">Pyruvate</keyword>
<dbReference type="GO" id="GO:0006094">
    <property type="term" value="P:gluconeogenesis"/>
    <property type="evidence" value="ECO:0007669"/>
    <property type="project" value="UniProtKB-UniPathway"/>
</dbReference>
<keyword evidence="6 8" id="KW-0456">Lyase</keyword>
<dbReference type="SUPFAM" id="SSF53795">
    <property type="entry name" value="PEP carboxykinase-like"/>
    <property type="match status" value="1"/>
</dbReference>
<dbReference type="Proteomes" id="UP000215185">
    <property type="component" value="Chromosome 1"/>
</dbReference>
<keyword evidence="4" id="KW-0547">Nucleotide-binding</keyword>
<dbReference type="RefSeq" id="WP_018373070.1">
    <property type="nucleotide sequence ID" value="NZ_JBCLRV010000002.1"/>
</dbReference>
<dbReference type="Gene3D" id="3.90.228.20">
    <property type="match status" value="1"/>
</dbReference>
<evidence type="ECO:0000313" key="9">
    <source>
        <dbReference type="Proteomes" id="UP000215185"/>
    </source>
</evidence>
<evidence type="ECO:0000256" key="7">
    <source>
        <dbReference type="ARBA" id="ARBA00047371"/>
    </source>
</evidence>
<keyword evidence="8" id="KW-0808">Transferase</keyword>
<organism evidence="8 9">
    <name type="scientific">Streptococcus merionis</name>
    <dbReference type="NCBI Taxonomy" id="400065"/>
    <lineage>
        <taxon>Bacteria</taxon>
        <taxon>Bacillati</taxon>
        <taxon>Bacillota</taxon>
        <taxon>Bacilli</taxon>
        <taxon>Lactobacillales</taxon>
        <taxon>Streptococcaceae</taxon>
        <taxon>Streptococcus</taxon>
    </lineage>
</organism>
<dbReference type="STRING" id="1123308.GCA_000380085_00505"/>
<evidence type="ECO:0000256" key="2">
    <source>
        <dbReference type="ARBA" id="ARBA00006052"/>
    </source>
</evidence>
<gene>
    <name evidence="8" type="primary">pckA</name>
    <name evidence="8" type="ORF">SAMEA4412692_00176</name>
</gene>
<dbReference type="GO" id="GO:0005524">
    <property type="term" value="F:ATP binding"/>
    <property type="evidence" value="ECO:0007669"/>
    <property type="project" value="UniProtKB-KW"/>
</dbReference>
<keyword evidence="9" id="KW-1185">Reference proteome</keyword>
<name>A0A239SNQ5_9STRE</name>
<dbReference type="KEGG" id="smen:SAMEA4412692_0176"/>
<dbReference type="EC" id="4.1.1.49" evidence="3"/>
<accession>A0A239SNQ5</accession>
<evidence type="ECO:0000256" key="5">
    <source>
        <dbReference type="ARBA" id="ARBA00022840"/>
    </source>
</evidence>
<evidence type="ECO:0000256" key="4">
    <source>
        <dbReference type="ARBA" id="ARBA00022741"/>
    </source>
</evidence>
<dbReference type="SUPFAM" id="SSF68923">
    <property type="entry name" value="PEP carboxykinase N-terminal domain"/>
    <property type="match status" value="1"/>
</dbReference>
<proteinExistence type="inferred from homology"/>
<reference evidence="8 9" key="1">
    <citation type="submission" date="2017-06" db="EMBL/GenBank/DDBJ databases">
        <authorList>
            <consortium name="Pathogen Informatics"/>
        </authorList>
    </citation>
    <scope>NUCLEOTIDE SEQUENCE [LARGE SCALE GENOMIC DNA]</scope>
    <source>
        <strain evidence="8 9">NCTC13788</strain>
    </source>
</reference>
<dbReference type="EMBL" id="LT906439">
    <property type="protein sequence ID" value="SNU86293.1"/>
    <property type="molecule type" value="Genomic_DNA"/>
</dbReference>
<dbReference type="UniPathway" id="UPA00138"/>
<dbReference type="Pfam" id="PF01293">
    <property type="entry name" value="PEPCK_ATP"/>
    <property type="match status" value="1"/>
</dbReference>
<dbReference type="GO" id="GO:0004612">
    <property type="term" value="F:phosphoenolpyruvate carboxykinase (ATP) activity"/>
    <property type="evidence" value="ECO:0007669"/>
    <property type="project" value="UniProtKB-EC"/>
</dbReference>
<dbReference type="eggNOG" id="COG1274">
    <property type="taxonomic scope" value="Bacteria"/>
</dbReference>
<dbReference type="OrthoDB" id="9806325at2"/>
<protein>
    <recommendedName>
        <fullName evidence="3">phosphoenolpyruvate carboxykinase (ATP)</fullName>
        <ecNumber evidence="3">4.1.1.49</ecNumber>
    </recommendedName>
</protein>
<comment type="similarity">
    <text evidence="2">Belongs to the phosphoenolpyruvate carboxykinase (ATP) family.</text>
</comment>